<dbReference type="Pfam" id="PF13709">
    <property type="entry name" value="DUF4159"/>
    <property type="match status" value="1"/>
</dbReference>
<name>A0A402CWV8_9BACT</name>
<dbReference type="Proteomes" id="UP000287394">
    <property type="component" value="Chromosome"/>
</dbReference>
<dbReference type="Gene3D" id="3.40.50.12140">
    <property type="entry name" value="Domain of unknown function DUF4159"/>
    <property type="match status" value="1"/>
</dbReference>
<dbReference type="InterPro" id="IPR025297">
    <property type="entry name" value="DUF4159"/>
</dbReference>
<evidence type="ECO:0000313" key="1">
    <source>
        <dbReference type="EMBL" id="BDI34263.1"/>
    </source>
</evidence>
<dbReference type="KEGG" id="ccot:CCAX7_63140"/>
<dbReference type="AlphaFoldDB" id="A0A402CWV8"/>
<organism evidence="1 2">
    <name type="scientific">Capsulimonas corticalis</name>
    <dbReference type="NCBI Taxonomy" id="2219043"/>
    <lineage>
        <taxon>Bacteria</taxon>
        <taxon>Bacillati</taxon>
        <taxon>Armatimonadota</taxon>
        <taxon>Armatimonadia</taxon>
        <taxon>Capsulimonadales</taxon>
        <taxon>Capsulimonadaceae</taxon>
        <taxon>Capsulimonas</taxon>
    </lineage>
</organism>
<sequence>MPLEEIITRSITGIRPFNELPIDAEIWREAHNHHSLHRHLHAVAAHRPGIVFGLEVVASKVTERTIVVAPGVAIDSNGQTIVLEQPVSFTIEEPRQIYIVLSFLRAADRNSAVTVGGGQQFYREVEGRDLKQTKELPATPYLELARIFRSGPEKPIRDAAKAFTPASDEINLLYRPIAFPHCFADIGVGELSYVPKTGASAWNPNRAGLWNLVREGNGCGFHLAFTGPLNLRAPSFGPADPALVYVAGAQGFQPLADAEVDGVRRYLDSGGLLFAESCGGEEFTNSFLELAGKLGADLKDVAAGHPLLMSHHVFSAPPGGPKGRLQADLNAGVIFGDRNYGGAWQGDVPDPGAVDARERIRQAQEFGLNVVALAAQRRRVRELSGMG</sequence>
<reference evidence="1 2" key="1">
    <citation type="journal article" date="2019" name="Int. J. Syst. Evol. Microbiol.">
        <title>Capsulimonas corticalis gen. nov., sp. nov., an aerobic capsulated bacterium, of a novel bacterial order, Capsulimonadales ord. nov., of the class Armatimonadia of the phylum Armatimonadetes.</title>
        <authorList>
            <person name="Li J."/>
            <person name="Kudo C."/>
            <person name="Tonouchi A."/>
        </authorList>
    </citation>
    <scope>NUCLEOTIDE SEQUENCE [LARGE SCALE GENOMIC DNA]</scope>
    <source>
        <strain evidence="1 2">AX-7</strain>
    </source>
</reference>
<keyword evidence="2" id="KW-1185">Reference proteome</keyword>
<gene>
    <name evidence="1" type="ORF">CCAX7_63140</name>
</gene>
<dbReference type="RefSeq" id="WP_165864245.1">
    <property type="nucleotide sequence ID" value="NZ_AP025739.1"/>
</dbReference>
<protein>
    <submittedName>
        <fullName evidence="1">Uncharacterized protein</fullName>
    </submittedName>
</protein>
<dbReference type="EMBL" id="AP025739">
    <property type="protein sequence ID" value="BDI34263.1"/>
    <property type="molecule type" value="Genomic_DNA"/>
</dbReference>
<evidence type="ECO:0000313" key="2">
    <source>
        <dbReference type="Proteomes" id="UP000287394"/>
    </source>
</evidence>
<proteinExistence type="predicted"/>
<accession>A0A402CWV8</accession>